<feature type="transmembrane region" description="Helical" evidence="13">
    <location>
        <begin position="128"/>
        <end position="153"/>
    </location>
</feature>
<dbReference type="GO" id="GO:0017004">
    <property type="term" value="P:cytochrome complex assembly"/>
    <property type="evidence" value="ECO:0007669"/>
    <property type="project" value="UniProtKB-KW"/>
</dbReference>
<dbReference type="EMBL" id="BMXA01000001">
    <property type="protein sequence ID" value="GHA02377.1"/>
    <property type="molecule type" value="Genomic_DNA"/>
</dbReference>
<feature type="transmembrane region" description="Helical" evidence="13">
    <location>
        <begin position="160"/>
        <end position="182"/>
    </location>
</feature>
<keyword evidence="5 12" id="KW-0813">Transport</keyword>
<keyword evidence="7 12" id="KW-0997">Cell inner membrane</keyword>
<dbReference type="InterPro" id="IPR026031">
    <property type="entry name" value="Cyt_c_CcmB_bac"/>
</dbReference>
<dbReference type="PANTHER" id="PTHR30070:SF1">
    <property type="entry name" value="CYTOCHROME C BIOGENESIS B-RELATED"/>
    <property type="match status" value="1"/>
</dbReference>
<accession>A0A918RL30</accession>
<name>A0A918RL30_9GAMM</name>
<evidence type="ECO:0000256" key="1">
    <source>
        <dbReference type="ARBA" id="ARBA00002442"/>
    </source>
</evidence>
<sequence>MHTFFLYFGREWSLMFRNTSSLIQPLVFFIIIALLFPFSLPAENGLLQSIGGGVIWVAAVLATVLSLETMFYTDYLDGTLEQSLIHPRSLSIAMLGKILAHWSGTGLILSLFSPVLCLTFNIPSEQIWVLFTGLLLGTPSLSLIGAIGAALTVTLRRGGVLIAIIILPLYIPILIFGAGMLTQSAQGLPIASQLYALAAILVLALTLAPFAIAGALRATID</sequence>
<keyword evidence="8 13" id="KW-0812">Transmembrane</keyword>
<dbReference type="AlphaFoldDB" id="A0A918RL30"/>
<evidence type="ECO:0000256" key="13">
    <source>
        <dbReference type="SAM" id="Phobius"/>
    </source>
</evidence>
<evidence type="ECO:0000256" key="10">
    <source>
        <dbReference type="ARBA" id="ARBA00022989"/>
    </source>
</evidence>
<dbReference type="Pfam" id="PF03379">
    <property type="entry name" value="CcmB"/>
    <property type="match status" value="1"/>
</dbReference>
<dbReference type="PIRSF" id="PIRSF002764">
    <property type="entry name" value="CcmB"/>
    <property type="match status" value="1"/>
</dbReference>
<reference evidence="14" key="1">
    <citation type="journal article" date="2014" name="Int. J. Syst. Evol. Microbiol.">
        <title>Complete genome sequence of Corynebacterium casei LMG S-19264T (=DSM 44701T), isolated from a smear-ripened cheese.</title>
        <authorList>
            <consortium name="US DOE Joint Genome Institute (JGI-PGF)"/>
            <person name="Walter F."/>
            <person name="Albersmeier A."/>
            <person name="Kalinowski J."/>
            <person name="Ruckert C."/>
        </authorList>
    </citation>
    <scope>NUCLEOTIDE SEQUENCE</scope>
    <source>
        <strain evidence="14">KCTC 12711</strain>
    </source>
</reference>
<proteinExistence type="inferred from homology"/>
<dbReference type="InterPro" id="IPR003544">
    <property type="entry name" value="Cyt_c_biogenesis_CcmB"/>
</dbReference>
<reference evidence="14" key="2">
    <citation type="submission" date="2020-09" db="EMBL/GenBank/DDBJ databases">
        <authorList>
            <person name="Sun Q."/>
            <person name="Kim S."/>
        </authorList>
    </citation>
    <scope>NUCLEOTIDE SEQUENCE</scope>
    <source>
        <strain evidence="14">KCTC 12711</strain>
    </source>
</reference>
<comment type="caution">
    <text evidence="14">The sequence shown here is derived from an EMBL/GenBank/DDBJ whole genome shotgun (WGS) entry which is preliminary data.</text>
</comment>
<evidence type="ECO:0000256" key="4">
    <source>
        <dbReference type="ARBA" id="ARBA00016452"/>
    </source>
</evidence>
<comment type="similarity">
    <text evidence="3 12">Belongs to the CcmB/CycW/HelB family.</text>
</comment>
<keyword evidence="9 12" id="KW-0201">Cytochrome c-type biogenesis</keyword>
<dbReference type="Proteomes" id="UP000614811">
    <property type="component" value="Unassembled WGS sequence"/>
</dbReference>
<comment type="function">
    <text evidence="1 12">Required for the export of heme to the periplasm for the biogenesis of c-type cytochromes.</text>
</comment>
<evidence type="ECO:0000256" key="3">
    <source>
        <dbReference type="ARBA" id="ARBA00010544"/>
    </source>
</evidence>
<comment type="subcellular location">
    <subcellularLocation>
        <location evidence="2">Cell inner membrane</location>
        <topology evidence="2">Multi-pass membrane protein</topology>
    </subcellularLocation>
</comment>
<dbReference type="GO" id="GO:0015232">
    <property type="term" value="F:heme transmembrane transporter activity"/>
    <property type="evidence" value="ECO:0007669"/>
    <property type="project" value="InterPro"/>
</dbReference>
<keyword evidence="10 13" id="KW-1133">Transmembrane helix</keyword>
<evidence type="ECO:0000256" key="11">
    <source>
        <dbReference type="ARBA" id="ARBA00023136"/>
    </source>
</evidence>
<dbReference type="PANTHER" id="PTHR30070">
    <property type="entry name" value="HEME EXPORTER PROTEIN B"/>
    <property type="match status" value="1"/>
</dbReference>
<protein>
    <recommendedName>
        <fullName evidence="4 12">Heme exporter protein B</fullName>
    </recommendedName>
</protein>
<keyword evidence="15" id="KW-1185">Reference proteome</keyword>
<gene>
    <name evidence="14" type="primary">ccmB</name>
    <name evidence="14" type="ORF">GCM10008090_09620</name>
</gene>
<dbReference type="GO" id="GO:1903607">
    <property type="term" value="P:cytochrome c biosynthetic process"/>
    <property type="evidence" value="ECO:0007669"/>
    <property type="project" value="TreeGrafter"/>
</dbReference>
<keyword evidence="6 12" id="KW-1003">Cell membrane</keyword>
<evidence type="ECO:0000256" key="2">
    <source>
        <dbReference type="ARBA" id="ARBA00004429"/>
    </source>
</evidence>
<dbReference type="GO" id="GO:0005886">
    <property type="term" value="C:plasma membrane"/>
    <property type="evidence" value="ECO:0007669"/>
    <property type="project" value="UniProtKB-SubCell"/>
</dbReference>
<evidence type="ECO:0000313" key="14">
    <source>
        <dbReference type="EMBL" id="GHA02377.1"/>
    </source>
</evidence>
<organism evidence="14 15">
    <name type="scientific">Arenicella chitinivorans</name>
    <dbReference type="NCBI Taxonomy" id="1329800"/>
    <lineage>
        <taxon>Bacteria</taxon>
        <taxon>Pseudomonadati</taxon>
        <taxon>Pseudomonadota</taxon>
        <taxon>Gammaproteobacteria</taxon>
        <taxon>Arenicellales</taxon>
        <taxon>Arenicellaceae</taxon>
        <taxon>Arenicella</taxon>
    </lineage>
</organism>
<feature type="transmembrane region" description="Helical" evidence="13">
    <location>
        <begin position="46"/>
        <end position="67"/>
    </location>
</feature>
<evidence type="ECO:0000256" key="6">
    <source>
        <dbReference type="ARBA" id="ARBA00022475"/>
    </source>
</evidence>
<evidence type="ECO:0000256" key="7">
    <source>
        <dbReference type="ARBA" id="ARBA00022519"/>
    </source>
</evidence>
<evidence type="ECO:0000256" key="8">
    <source>
        <dbReference type="ARBA" id="ARBA00022692"/>
    </source>
</evidence>
<feature type="transmembrane region" description="Helical" evidence="13">
    <location>
        <begin position="194"/>
        <end position="216"/>
    </location>
</feature>
<keyword evidence="11 12" id="KW-0472">Membrane</keyword>
<evidence type="ECO:0000313" key="15">
    <source>
        <dbReference type="Proteomes" id="UP000614811"/>
    </source>
</evidence>
<evidence type="ECO:0000256" key="5">
    <source>
        <dbReference type="ARBA" id="ARBA00022448"/>
    </source>
</evidence>
<dbReference type="PRINTS" id="PR01414">
    <property type="entry name" value="CCMBBIOGNSIS"/>
</dbReference>
<feature type="transmembrane region" description="Helical" evidence="13">
    <location>
        <begin position="21"/>
        <end position="40"/>
    </location>
</feature>
<dbReference type="NCBIfam" id="TIGR01190">
    <property type="entry name" value="ccmB"/>
    <property type="match status" value="1"/>
</dbReference>
<feature type="transmembrane region" description="Helical" evidence="13">
    <location>
        <begin position="98"/>
        <end position="122"/>
    </location>
</feature>
<evidence type="ECO:0000256" key="12">
    <source>
        <dbReference type="PIRNR" id="PIRNR002764"/>
    </source>
</evidence>
<evidence type="ECO:0000256" key="9">
    <source>
        <dbReference type="ARBA" id="ARBA00022748"/>
    </source>
</evidence>